<dbReference type="STRING" id="1555112.LIP_0087"/>
<feature type="region of interest" description="Disordered" evidence="7">
    <location>
        <begin position="1"/>
        <end position="25"/>
    </location>
</feature>
<evidence type="ECO:0000256" key="5">
    <source>
        <dbReference type="ARBA" id="ARBA00023136"/>
    </source>
</evidence>
<comment type="subcellular location">
    <subcellularLocation>
        <location evidence="1 6">Cell membrane</location>
        <topology evidence="1 6">Multi-pass membrane protein</topology>
    </subcellularLocation>
</comment>
<dbReference type="GO" id="GO:0005886">
    <property type="term" value="C:plasma membrane"/>
    <property type="evidence" value="ECO:0007669"/>
    <property type="project" value="UniProtKB-SubCell"/>
</dbReference>
<dbReference type="Proteomes" id="UP000065807">
    <property type="component" value="Chromosome"/>
</dbReference>
<keyword evidence="3 6" id="KW-0812">Transmembrane</keyword>
<proteinExistence type="inferred from homology"/>
<keyword evidence="9" id="KW-1185">Reference proteome</keyword>
<keyword evidence="2" id="KW-1003">Cell membrane</keyword>
<feature type="transmembrane region" description="Helical" evidence="6">
    <location>
        <begin position="111"/>
        <end position="131"/>
    </location>
</feature>
<evidence type="ECO:0000256" key="4">
    <source>
        <dbReference type="ARBA" id="ARBA00022989"/>
    </source>
</evidence>
<keyword evidence="6" id="KW-0046">Antibiotic resistance</keyword>
<dbReference type="EC" id="2.3.2.3" evidence="6"/>
<dbReference type="GO" id="GO:0006629">
    <property type="term" value="P:lipid metabolic process"/>
    <property type="evidence" value="ECO:0007669"/>
    <property type="project" value="UniProtKB-KW"/>
</dbReference>
<dbReference type="InterPro" id="IPR022791">
    <property type="entry name" value="L-PG_synthase/AglD"/>
</dbReference>
<keyword evidence="4 6" id="KW-1133">Transmembrane helix</keyword>
<feature type="transmembrane region" description="Helical" evidence="6">
    <location>
        <begin position="178"/>
        <end position="200"/>
    </location>
</feature>
<evidence type="ECO:0000256" key="6">
    <source>
        <dbReference type="RuleBase" id="RU363042"/>
    </source>
</evidence>
<evidence type="ECO:0000313" key="8">
    <source>
        <dbReference type="EMBL" id="BAS25944.1"/>
    </source>
</evidence>
<dbReference type="EMBL" id="AP014924">
    <property type="protein sequence ID" value="BAS25944.1"/>
    <property type="molecule type" value="Genomic_DNA"/>
</dbReference>
<dbReference type="OrthoDB" id="9810654at2"/>
<dbReference type="GO" id="GO:0046677">
    <property type="term" value="P:response to antibiotic"/>
    <property type="evidence" value="ECO:0007669"/>
    <property type="project" value="UniProtKB-KW"/>
</dbReference>
<feature type="transmembrane region" description="Helical" evidence="6">
    <location>
        <begin position="151"/>
        <end position="172"/>
    </location>
</feature>
<keyword evidence="6" id="KW-0808">Transferase</keyword>
<evidence type="ECO:0000256" key="3">
    <source>
        <dbReference type="ARBA" id="ARBA00022692"/>
    </source>
</evidence>
<accession>A0A0K2SGG9</accession>
<organism evidence="8 9">
    <name type="scientific">Limnochorda pilosa</name>
    <dbReference type="NCBI Taxonomy" id="1555112"/>
    <lineage>
        <taxon>Bacteria</taxon>
        <taxon>Bacillati</taxon>
        <taxon>Bacillota</taxon>
        <taxon>Limnochordia</taxon>
        <taxon>Limnochordales</taxon>
        <taxon>Limnochordaceae</taxon>
        <taxon>Limnochorda</taxon>
    </lineage>
</organism>
<dbReference type="RefSeq" id="WP_068132846.1">
    <property type="nucleotide sequence ID" value="NZ_AP014924.1"/>
</dbReference>
<name>A0A0K2SGG9_LIMPI</name>
<comment type="similarity">
    <text evidence="6">Belongs to the LPG synthase family.</text>
</comment>
<evidence type="ECO:0000256" key="7">
    <source>
        <dbReference type="SAM" id="MobiDB-lite"/>
    </source>
</evidence>
<dbReference type="PANTHER" id="PTHR37693">
    <property type="entry name" value="PHOSPHATIDYLGLYCEROL LYSYLTRANSFERASE"/>
    <property type="match status" value="1"/>
</dbReference>
<sequence length="369" mass="39832">MERADERPSGGAPGSAASSDVPGEAGNPRRLLRQLLVTLLLTGVSLVLVVRWTGLLPQELLGKLRPGWLAVAALALVFSWVVRSLRVWLLVRTLDEAPPFLALLTDFVSSLFVSGVTPTASGGFPFFVYALGRRGVGWGTALAANVFDTVINVLTVAFLGVLAWILLLSYAAGRTGGVLLVGVAVWVVLGMAISIVSLLAPRPLAGWLYRVALRLRREGRRPRLTRLVHASAGLAALHTRAVRKLRRRGRAPLVYNFLLNLVYWVAFLSVSPLILAALGLVVKDGPGAPLWLDAIFAHLTYHLAQNAIPTPGAAGGAEVGIAYLFKPYLAADRLGGFVLLWRLLTYYFQLAVGGLFLPRTLRQMIRGRA</sequence>
<keyword evidence="5 6" id="KW-0472">Membrane</keyword>
<dbReference type="KEGG" id="lpil:LIP_0087"/>
<dbReference type="PANTHER" id="PTHR37693:SF1">
    <property type="entry name" value="INTEGRAL MEMBRANE PROTEIN"/>
    <property type="match status" value="1"/>
</dbReference>
<dbReference type="AlphaFoldDB" id="A0A0K2SGG9"/>
<keyword evidence="6" id="KW-0443">Lipid metabolism</keyword>
<dbReference type="GO" id="GO:0050071">
    <property type="term" value="F:phosphatidylglycerol lysyltransferase activity"/>
    <property type="evidence" value="ECO:0007669"/>
    <property type="project" value="UniProtKB-EC"/>
</dbReference>
<protein>
    <recommendedName>
        <fullName evidence="6">Phosphatidylglycerol lysyltransferase</fullName>
        <ecNumber evidence="6">2.3.2.3</ecNumber>
    </recommendedName>
    <alternativeName>
        <fullName evidence="6">Lysylphosphatidylglycerol synthase</fullName>
    </alternativeName>
</protein>
<dbReference type="NCBIfam" id="TIGR00374">
    <property type="entry name" value="flippase-like domain"/>
    <property type="match status" value="1"/>
</dbReference>
<feature type="transmembrane region" description="Helical" evidence="6">
    <location>
        <begin position="68"/>
        <end position="91"/>
    </location>
</feature>
<comment type="function">
    <text evidence="6">Catalyzes the transfer of a lysyl group from L-lysyl-tRNA(Lys) to membrane-bound phosphatidylglycerol (PG), which produces lysylphosphatidylglycerol (LPG), a major component of the bacterial membrane with a positive net charge. LPG synthesis contributes to bacterial virulence as it is involved in the resistance mechanism against cationic antimicrobial peptides (CAMP) produces by the host's immune system (defensins, cathelicidins) and by the competing microorganisms.</text>
</comment>
<reference evidence="9" key="1">
    <citation type="submission" date="2015-07" db="EMBL/GenBank/DDBJ databases">
        <title>Complete genome sequence and phylogenetic analysis of Limnochorda pilosa.</title>
        <authorList>
            <person name="Watanabe M."/>
            <person name="Kojima H."/>
            <person name="Fukui M."/>
        </authorList>
    </citation>
    <scope>NUCLEOTIDE SEQUENCE [LARGE SCALE GENOMIC DNA]</scope>
    <source>
        <strain evidence="9">HC45</strain>
    </source>
</reference>
<feature type="transmembrane region" description="Helical" evidence="6">
    <location>
        <begin position="334"/>
        <end position="357"/>
    </location>
</feature>
<evidence type="ECO:0000313" key="9">
    <source>
        <dbReference type="Proteomes" id="UP000065807"/>
    </source>
</evidence>
<gene>
    <name evidence="6" type="primary">mprF</name>
    <name evidence="8" type="ORF">LIP_0087</name>
</gene>
<feature type="transmembrane region" description="Helical" evidence="6">
    <location>
        <begin position="35"/>
        <end position="56"/>
    </location>
</feature>
<dbReference type="Pfam" id="PF03706">
    <property type="entry name" value="LPG_synthase_TM"/>
    <property type="match status" value="1"/>
</dbReference>
<comment type="catalytic activity">
    <reaction evidence="6">
        <text>L-lysyl-tRNA(Lys) + a 1,2-diacyl-sn-glycero-3-phospho-(1'-sn-glycerol) = a 1,2-diacyl-sn-glycero-3-phospho-1'-(3'-O-L-lysyl)-sn-glycerol + tRNA(Lys)</text>
        <dbReference type="Rhea" id="RHEA:10668"/>
        <dbReference type="Rhea" id="RHEA-COMP:9696"/>
        <dbReference type="Rhea" id="RHEA-COMP:9697"/>
        <dbReference type="ChEBI" id="CHEBI:64716"/>
        <dbReference type="ChEBI" id="CHEBI:75792"/>
        <dbReference type="ChEBI" id="CHEBI:78442"/>
        <dbReference type="ChEBI" id="CHEBI:78529"/>
        <dbReference type="EC" id="2.3.2.3"/>
    </reaction>
</comment>
<evidence type="ECO:0000256" key="2">
    <source>
        <dbReference type="ARBA" id="ARBA00022475"/>
    </source>
</evidence>
<evidence type="ECO:0000256" key="1">
    <source>
        <dbReference type="ARBA" id="ARBA00004651"/>
    </source>
</evidence>
<feature type="transmembrane region" description="Helical" evidence="6">
    <location>
        <begin position="253"/>
        <end position="282"/>
    </location>
</feature>
<reference evidence="9" key="2">
    <citation type="journal article" date="2016" name="Int. J. Syst. Evol. Microbiol.">
        <title>Complete genome sequence and cell structure of Limnochorda pilosa, a Gram-negative spore-former within the phylum Firmicutes.</title>
        <authorList>
            <person name="Watanabe M."/>
            <person name="Kojima H."/>
            <person name="Fukui M."/>
        </authorList>
    </citation>
    <scope>NUCLEOTIDE SEQUENCE [LARGE SCALE GENOMIC DNA]</scope>
    <source>
        <strain evidence="9">HC45</strain>
    </source>
</reference>